<dbReference type="AlphaFoldDB" id="Q5QM78"/>
<name>Q5QM78_ORYSJ</name>
<reference evidence="2" key="1">
    <citation type="journal article" date="2002" name="Nature">
        <title>The genome sequence and structure of rice chromosome 1.</title>
        <authorList>
            <person name="Sasaki T."/>
            <person name="Matsumoto T."/>
            <person name="Yamamoto K."/>
            <person name="Sakata K."/>
            <person name="Baba T."/>
            <person name="Katayose Y."/>
            <person name="Wu J."/>
            <person name="Niimura Y."/>
            <person name="Cheng Z."/>
            <person name="Nagamura Y."/>
            <person name="Antonio B.A."/>
            <person name="Kanamori H."/>
            <person name="Hosokawa S."/>
            <person name="Masukawa M."/>
            <person name="Arikawa K."/>
            <person name="Chiden Y."/>
            <person name="Hayashi M."/>
            <person name="Okamoto M."/>
            <person name="Ando T."/>
            <person name="Aoki H."/>
            <person name="Arita K."/>
            <person name="Hamada M."/>
            <person name="Harada C."/>
            <person name="Hijishita S."/>
            <person name="Honda M."/>
            <person name="Ichikawa Y."/>
            <person name="Idonuma A."/>
            <person name="Iijima M."/>
            <person name="Ikeda M."/>
            <person name="Ikeno M."/>
            <person name="Itoh S."/>
            <person name="Itoh T."/>
            <person name="Itoh Y."/>
            <person name="Itoh Y."/>
            <person name="Iwabuchi A."/>
            <person name="Kamiya K."/>
            <person name="Karasawa W."/>
            <person name="Katagiri S."/>
            <person name="Kikuta A."/>
            <person name="Kobayashi N."/>
            <person name="Kono I."/>
            <person name="Machita K."/>
            <person name="Maehara T."/>
            <person name="Mizuno H."/>
            <person name="Mizubayashi T."/>
            <person name="Mukai Y."/>
            <person name="Nagasaki H."/>
            <person name="Nakashima M."/>
            <person name="Nakama Y."/>
            <person name="Nakamichi Y."/>
            <person name="Nakamura M."/>
            <person name="Namiki N."/>
            <person name="Negishi M."/>
            <person name="Ohta I."/>
            <person name="Ono N."/>
            <person name="Saji S."/>
            <person name="Sakai K."/>
            <person name="Shibata M."/>
            <person name="Shimokawa T."/>
            <person name="Shomura A."/>
            <person name="Song J."/>
            <person name="Takazaki Y."/>
            <person name="Terasawa K."/>
            <person name="Tsuji K."/>
            <person name="Waki K."/>
            <person name="Yamagata H."/>
            <person name="Yamane H."/>
            <person name="Yoshiki S."/>
            <person name="Yoshihara R."/>
            <person name="Yukawa K."/>
            <person name="Zhong H."/>
            <person name="Iwama H."/>
            <person name="Endo T."/>
            <person name="Ito H."/>
            <person name="Hahn J.H."/>
            <person name="Kim H.I."/>
            <person name="Eun M.Y."/>
            <person name="Yano M."/>
            <person name="Jiang J."/>
            <person name="Gojobori T."/>
        </authorList>
    </citation>
    <scope>NUCLEOTIDE SEQUENCE [LARGE SCALE GENOMIC DNA]</scope>
</reference>
<evidence type="ECO:0000256" key="1">
    <source>
        <dbReference type="SAM" id="MobiDB-lite"/>
    </source>
</evidence>
<evidence type="ECO:0000313" key="2">
    <source>
        <dbReference type="EMBL" id="BAD73460.1"/>
    </source>
</evidence>
<organism evidence="2">
    <name type="scientific">Oryza sativa subsp. japonica</name>
    <name type="common">Rice</name>
    <dbReference type="NCBI Taxonomy" id="39947"/>
    <lineage>
        <taxon>Eukaryota</taxon>
        <taxon>Viridiplantae</taxon>
        <taxon>Streptophyta</taxon>
        <taxon>Embryophyta</taxon>
        <taxon>Tracheophyta</taxon>
        <taxon>Spermatophyta</taxon>
        <taxon>Magnoliopsida</taxon>
        <taxon>Liliopsida</taxon>
        <taxon>Poales</taxon>
        <taxon>Poaceae</taxon>
        <taxon>BOP clade</taxon>
        <taxon>Oryzoideae</taxon>
        <taxon>Oryzeae</taxon>
        <taxon>Oryzinae</taxon>
        <taxon>Oryza</taxon>
        <taxon>Oryza sativa</taxon>
    </lineage>
</organism>
<accession>Q5QM78</accession>
<protein>
    <submittedName>
        <fullName evidence="2">Uncharacterized protein</fullName>
    </submittedName>
</protein>
<gene>
    <name evidence="2" type="primary">B1144G04.11</name>
</gene>
<dbReference type="Proteomes" id="UP000817658">
    <property type="component" value="Chromosome 1"/>
</dbReference>
<sequence>MTWSGVVKAHADAMPKDTQSTPSSAERPRHIRTTQPGSHGRDRMMMLLVGGEERWPPPLPHDVEEYYQARPKQELGGVLNSDTEAVSRLHRGADVAQLMRSKRAILETWN</sequence>
<dbReference type="EMBL" id="AP003335">
    <property type="protein sequence ID" value="BAD73460.1"/>
    <property type="molecule type" value="Genomic_DNA"/>
</dbReference>
<feature type="region of interest" description="Disordered" evidence="1">
    <location>
        <begin position="1"/>
        <end position="41"/>
    </location>
</feature>
<proteinExistence type="predicted"/>